<dbReference type="Pfam" id="PF13416">
    <property type="entry name" value="SBP_bac_8"/>
    <property type="match status" value="1"/>
</dbReference>
<dbReference type="Gene3D" id="3.40.190.10">
    <property type="entry name" value="Periplasmic binding protein-like II"/>
    <property type="match status" value="2"/>
</dbReference>
<gene>
    <name evidence="1" type="ORF">METZ01_LOCUS375367</name>
</gene>
<reference evidence="1" key="1">
    <citation type="submission" date="2018-05" db="EMBL/GenBank/DDBJ databases">
        <authorList>
            <person name="Lanie J.A."/>
            <person name="Ng W.-L."/>
            <person name="Kazmierczak K.M."/>
            <person name="Andrzejewski T.M."/>
            <person name="Davidsen T.M."/>
            <person name="Wayne K.J."/>
            <person name="Tettelin H."/>
            <person name="Glass J.I."/>
            <person name="Rusch D."/>
            <person name="Podicherti R."/>
            <person name="Tsui H.-C.T."/>
            <person name="Winkler M.E."/>
        </authorList>
    </citation>
    <scope>NUCLEOTIDE SEQUENCE</scope>
</reference>
<dbReference type="InterPro" id="IPR050490">
    <property type="entry name" value="Bact_solute-bd_prot1"/>
</dbReference>
<dbReference type="SUPFAM" id="SSF53850">
    <property type="entry name" value="Periplasmic binding protein-like II"/>
    <property type="match status" value="1"/>
</dbReference>
<proteinExistence type="predicted"/>
<sequence length="275" mass="31220">MKMSKSLGILIWFCMIFGLAQAGGLKWYNDGSVDIITHEDNEVIHLSKGQLGTMFGKGNQPFKGKKIAITVNNSGPKGGISGPLHRLRPAWEELTGAKLEIVEMPLAEQLSKTMFDLRLGSNQYDGFIEGAWYMGEYVTPGYIIPVDKYIADPGFPQWDPDWFPPSLREIHQWNGKYYAVLNDSDGQVLYWRQDILGNKEWQARYKRDTGKDMPHPPQTWQDVIDIAKYFDGKNWDANDSEPDDGIVMHFRVNEQGMFHFMSLSASFVVMGGDTV</sequence>
<evidence type="ECO:0008006" key="2">
    <source>
        <dbReference type="Google" id="ProtNLM"/>
    </source>
</evidence>
<dbReference type="PANTHER" id="PTHR43649:SF12">
    <property type="entry name" value="DIACETYLCHITOBIOSE BINDING PROTEIN DASA"/>
    <property type="match status" value="1"/>
</dbReference>
<dbReference type="PANTHER" id="PTHR43649">
    <property type="entry name" value="ARABINOSE-BINDING PROTEIN-RELATED"/>
    <property type="match status" value="1"/>
</dbReference>
<feature type="non-terminal residue" evidence="1">
    <location>
        <position position="275"/>
    </location>
</feature>
<protein>
    <recommendedName>
        <fullName evidence="2">Extracellular solute-binding protein</fullName>
    </recommendedName>
</protein>
<name>A0A382TKM9_9ZZZZ</name>
<dbReference type="AlphaFoldDB" id="A0A382TKM9"/>
<dbReference type="EMBL" id="UINC01137271">
    <property type="protein sequence ID" value="SVD22513.1"/>
    <property type="molecule type" value="Genomic_DNA"/>
</dbReference>
<organism evidence="1">
    <name type="scientific">marine metagenome</name>
    <dbReference type="NCBI Taxonomy" id="408172"/>
    <lineage>
        <taxon>unclassified sequences</taxon>
        <taxon>metagenomes</taxon>
        <taxon>ecological metagenomes</taxon>
    </lineage>
</organism>
<evidence type="ECO:0000313" key="1">
    <source>
        <dbReference type="EMBL" id="SVD22513.1"/>
    </source>
</evidence>
<dbReference type="InterPro" id="IPR006059">
    <property type="entry name" value="SBP"/>
</dbReference>
<accession>A0A382TKM9</accession>